<evidence type="ECO:0000313" key="16">
    <source>
        <dbReference type="Proteomes" id="UP000813385"/>
    </source>
</evidence>
<dbReference type="InterPro" id="IPR017938">
    <property type="entry name" value="Riboflavin_synthase-like_b-brl"/>
</dbReference>
<feature type="transmembrane region" description="Helical" evidence="13">
    <location>
        <begin position="99"/>
        <end position="121"/>
    </location>
</feature>
<feature type="domain" description="FAD-binding FR-type" evidence="14">
    <location>
        <begin position="245"/>
        <end position="361"/>
    </location>
</feature>
<dbReference type="Pfam" id="PF01794">
    <property type="entry name" value="Ferric_reduct"/>
    <property type="match status" value="1"/>
</dbReference>
<evidence type="ECO:0000256" key="1">
    <source>
        <dbReference type="ARBA" id="ARBA00004651"/>
    </source>
</evidence>
<evidence type="ECO:0000256" key="6">
    <source>
        <dbReference type="ARBA" id="ARBA00022692"/>
    </source>
</evidence>
<feature type="transmembrane region" description="Helical" evidence="13">
    <location>
        <begin position="160"/>
        <end position="177"/>
    </location>
</feature>
<dbReference type="InterPro" id="IPR013130">
    <property type="entry name" value="Fe3_Rdtase_TM_dom"/>
</dbReference>
<reference evidence="15" key="1">
    <citation type="journal article" date="2021" name="Nat. Commun.">
        <title>Genetic determinants of endophytism in the Arabidopsis root mycobiome.</title>
        <authorList>
            <person name="Mesny F."/>
            <person name="Miyauchi S."/>
            <person name="Thiergart T."/>
            <person name="Pickel B."/>
            <person name="Atanasova L."/>
            <person name="Karlsson M."/>
            <person name="Huettel B."/>
            <person name="Barry K.W."/>
            <person name="Haridas S."/>
            <person name="Chen C."/>
            <person name="Bauer D."/>
            <person name="Andreopoulos W."/>
            <person name="Pangilinan J."/>
            <person name="LaButti K."/>
            <person name="Riley R."/>
            <person name="Lipzen A."/>
            <person name="Clum A."/>
            <person name="Drula E."/>
            <person name="Henrissat B."/>
            <person name="Kohler A."/>
            <person name="Grigoriev I.V."/>
            <person name="Martin F.M."/>
            <person name="Hacquard S."/>
        </authorList>
    </citation>
    <scope>NUCLEOTIDE SEQUENCE</scope>
    <source>
        <strain evidence="15">MPI-CAGE-AT-0016</strain>
    </source>
</reference>
<comment type="similarity">
    <text evidence="2">Belongs to the ferric reductase (FRE) family.</text>
</comment>
<dbReference type="Proteomes" id="UP000813385">
    <property type="component" value="Unassembled WGS sequence"/>
</dbReference>
<evidence type="ECO:0000313" key="15">
    <source>
        <dbReference type="EMBL" id="KAH7363634.1"/>
    </source>
</evidence>
<dbReference type="EC" id="1.16.1.9" evidence="3"/>
<gene>
    <name evidence="15" type="ORF">B0T11DRAFT_257424</name>
</gene>
<dbReference type="Pfam" id="PF08030">
    <property type="entry name" value="NAD_binding_6"/>
    <property type="match status" value="1"/>
</dbReference>
<protein>
    <recommendedName>
        <fullName evidence="3">ferric-chelate reductase (NADPH)</fullName>
        <ecNumber evidence="3">1.16.1.9</ecNumber>
    </recommendedName>
</protein>
<dbReference type="SUPFAM" id="SSF52343">
    <property type="entry name" value="Ferredoxin reductase-like, C-terminal NADP-linked domain"/>
    <property type="match status" value="1"/>
</dbReference>
<evidence type="ECO:0000259" key="14">
    <source>
        <dbReference type="PROSITE" id="PS51384"/>
    </source>
</evidence>
<evidence type="ECO:0000256" key="4">
    <source>
        <dbReference type="ARBA" id="ARBA00022448"/>
    </source>
</evidence>
<dbReference type="InterPro" id="IPR051410">
    <property type="entry name" value="Ferric/Cupric_Reductase"/>
</dbReference>
<dbReference type="PANTHER" id="PTHR32361:SF26">
    <property type="entry name" value="FAD-BINDING 8 DOMAIN-CONTAINING PROTEIN-RELATED"/>
    <property type="match status" value="1"/>
</dbReference>
<proteinExistence type="inferred from homology"/>
<dbReference type="PANTHER" id="PTHR32361">
    <property type="entry name" value="FERRIC/CUPRIC REDUCTASE TRANSMEMBRANE COMPONENT"/>
    <property type="match status" value="1"/>
</dbReference>
<evidence type="ECO:0000256" key="11">
    <source>
        <dbReference type="ARBA" id="ARBA00023136"/>
    </source>
</evidence>
<feature type="transmembrane region" description="Helical" evidence="13">
    <location>
        <begin position="128"/>
        <end position="148"/>
    </location>
</feature>
<comment type="catalytic activity">
    <reaction evidence="12">
        <text>2 a Fe(II)-siderophore + NADP(+) + H(+) = 2 a Fe(III)-siderophore + NADPH</text>
        <dbReference type="Rhea" id="RHEA:28795"/>
        <dbReference type="Rhea" id="RHEA-COMP:11342"/>
        <dbReference type="Rhea" id="RHEA-COMP:11344"/>
        <dbReference type="ChEBI" id="CHEBI:15378"/>
        <dbReference type="ChEBI" id="CHEBI:29033"/>
        <dbReference type="ChEBI" id="CHEBI:29034"/>
        <dbReference type="ChEBI" id="CHEBI:57783"/>
        <dbReference type="ChEBI" id="CHEBI:58349"/>
        <dbReference type="EC" id="1.16.1.9"/>
    </reaction>
</comment>
<keyword evidence="8 13" id="KW-1133">Transmembrane helix</keyword>
<comment type="caution">
    <text evidence="15">The sequence shown here is derived from an EMBL/GenBank/DDBJ whole genome shotgun (WGS) entry which is preliminary data.</text>
</comment>
<keyword evidence="10" id="KW-0406">Ion transport</keyword>
<evidence type="ECO:0000256" key="5">
    <source>
        <dbReference type="ARBA" id="ARBA00022475"/>
    </source>
</evidence>
<keyword evidence="6 13" id="KW-0812">Transmembrane</keyword>
<organism evidence="15 16">
    <name type="scientific">Plectosphaerella cucumerina</name>
    <dbReference type="NCBI Taxonomy" id="40658"/>
    <lineage>
        <taxon>Eukaryota</taxon>
        <taxon>Fungi</taxon>
        <taxon>Dikarya</taxon>
        <taxon>Ascomycota</taxon>
        <taxon>Pezizomycotina</taxon>
        <taxon>Sordariomycetes</taxon>
        <taxon>Hypocreomycetidae</taxon>
        <taxon>Glomerellales</taxon>
        <taxon>Plectosphaerellaceae</taxon>
        <taxon>Plectosphaerella</taxon>
    </lineage>
</organism>
<dbReference type="OrthoDB" id="4494341at2759"/>
<dbReference type="InterPro" id="IPR013121">
    <property type="entry name" value="Fe_red_NAD-bd_6"/>
</dbReference>
<dbReference type="SUPFAM" id="SSF63380">
    <property type="entry name" value="Riboflavin synthase domain-like"/>
    <property type="match status" value="1"/>
</dbReference>
<evidence type="ECO:0000256" key="8">
    <source>
        <dbReference type="ARBA" id="ARBA00022989"/>
    </source>
</evidence>
<comment type="subcellular location">
    <subcellularLocation>
        <location evidence="1">Cell membrane</location>
        <topology evidence="1">Multi-pass membrane protein</topology>
    </subcellularLocation>
</comment>
<sequence length="530" mass="58077">MDAVAWYSAAVGGPLAASIIINVALLIFSILGYVADRDIPRFLSLKQVCRSVRLLRTVTWLDLIAAAVFVSANAVAMSYDIRDTPSFIRRSGVLSVVNMAPLFLGTRMNVIASGCGLSLSAYIATHRWLGSMAILQGLTHAAVSLATQAQGGFENLSGKAGIVIASVFVAIPLTSLIRRRAYETFAAAHFALAVCAVVFVFLHTPSSHVLASPRRYLIAAAGCLGLTWTVRLGLLVYRNVRLGAPSSRAAVRTIAFELGESSIPLEDAVHIHVRLSRPWNMRAGQYVYLTVPWAGGASAAQSHPFYIAWWYRVDDDNYIVLIAQRRHGFTERIFRIRDARRNGNFGARALVDGPYGKEMGLDAYDNVLFFATGIGIAGHLSHVAQLLRSYYDCGVKTKRVTLFWQVDSEIQLGWVADRMQQLLEQDEKSQILHIYLFVVGGFLSEDAETTGFVNRGKRIVVTYKAMDAAYLTDVELGRYGGRTVVSLCADAQTVDRVRGLVRRRGDAKVHVKCLDFCPSETARPAGSLPA</sequence>
<dbReference type="GO" id="GO:0005886">
    <property type="term" value="C:plasma membrane"/>
    <property type="evidence" value="ECO:0007669"/>
    <property type="project" value="UniProtKB-SubCell"/>
</dbReference>
<dbReference type="GO" id="GO:0006826">
    <property type="term" value="P:iron ion transport"/>
    <property type="evidence" value="ECO:0007669"/>
    <property type="project" value="TreeGrafter"/>
</dbReference>
<feature type="transmembrane region" description="Helical" evidence="13">
    <location>
        <begin position="54"/>
        <end position="79"/>
    </location>
</feature>
<keyword evidence="11 13" id="KW-0472">Membrane</keyword>
<keyword evidence="9" id="KW-0560">Oxidoreductase</keyword>
<dbReference type="PROSITE" id="PS51384">
    <property type="entry name" value="FAD_FR"/>
    <property type="match status" value="1"/>
</dbReference>
<dbReference type="EMBL" id="JAGPXD010000003">
    <property type="protein sequence ID" value="KAH7363634.1"/>
    <property type="molecule type" value="Genomic_DNA"/>
</dbReference>
<dbReference type="InterPro" id="IPR017927">
    <property type="entry name" value="FAD-bd_FR_type"/>
</dbReference>
<dbReference type="Pfam" id="PF08022">
    <property type="entry name" value="FAD_binding_8"/>
    <property type="match status" value="1"/>
</dbReference>
<dbReference type="GO" id="GO:0015677">
    <property type="term" value="P:copper ion import"/>
    <property type="evidence" value="ECO:0007669"/>
    <property type="project" value="TreeGrafter"/>
</dbReference>
<evidence type="ECO:0000256" key="10">
    <source>
        <dbReference type="ARBA" id="ARBA00023065"/>
    </source>
</evidence>
<evidence type="ECO:0000256" key="13">
    <source>
        <dbReference type="SAM" id="Phobius"/>
    </source>
</evidence>
<evidence type="ECO:0000256" key="3">
    <source>
        <dbReference type="ARBA" id="ARBA00012668"/>
    </source>
</evidence>
<evidence type="ECO:0000256" key="12">
    <source>
        <dbReference type="ARBA" id="ARBA00048483"/>
    </source>
</evidence>
<dbReference type="Gene3D" id="3.40.50.80">
    <property type="entry name" value="Nucleotide-binding domain of ferredoxin-NADP reductase (FNR) module"/>
    <property type="match status" value="1"/>
</dbReference>
<dbReference type="InterPro" id="IPR039261">
    <property type="entry name" value="FNR_nucleotide-bd"/>
</dbReference>
<accession>A0A8K0TFM4</accession>
<feature type="transmembrane region" description="Helical" evidence="13">
    <location>
        <begin position="6"/>
        <end position="34"/>
    </location>
</feature>
<dbReference type="AlphaFoldDB" id="A0A8K0TFM4"/>
<keyword evidence="16" id="KW-1185">Reference proteome</keyword>
<dbReference type="GO" id="GO:0052851">
    <property type="term" value="F:ferric-chelate reductase (NADPH) activity"/>
    <property type="evidence" value="ECO:0007669"/>
    <property type="project" value="UniProtKB-EC"/>
</dbReference>
<dbReference type="InterPro" id="IPR013112">
    <property type="entry name" value="FAD-bd_8"/>
</dbReference>
<dbReference type="GO" id="GO:0006879">
    <property type="term" value="P:intracellular iron ion homeostasis"/>
    <property type="evidence" value="ECO:0007669"/>
    <property type="project" value="TreeGrafter"/>
</dbReference>
<keyword evidence="5" id="KW-1003">Cell membrane</keyword>
<feature type="transmembrane region" description="Helical" evidence="13">
    <location>
        <begin position="184"/>
        <end position="204"/>
    </location>
</feature>
<evidence type="ECO:0000256" key="7">
    <source>
        <dbReference type="ARBA" id="ARBA00022982"/>
    </source>
</evidence>
<dbReference type="CDD" id="cd06186">
    <property type="entry name" value="NOX_Duox_like_FAD_NADP"/>
    <property type="match status" value="1"/>
</dbReference>
<evidence type="ECO:0000256" key="9">
    <source>
        <dbReference type="ARBA" id="ARBA00023002"/>
    </source>
</evidence>
<keyword evidence="7" id="KW-0249">Electron transport</keyword>
<name>A0A8K0TFM4_9PEZI</name>
<evidence type="ECO:0000256" key="2">
    <source>
        <dbReference type="ARBA" id="ARBA00006278"/>
    </source>
</evidence>
<keyword evidence="4" id="KW-0813">Transport</keyword>
<feature type="transmembrane region" description="Helical" evidence="13">
    <location>
        <begin position="216"/>
        <end position="237"/>
    </location>
</feature>